<dbReference type="Gene3D" id="3.40.50.300">
    <property type="entry name" value="P-loop containing nucleotide triphosphate hydrolases"/>
    <property type="match status" value="1"/>
</dbReference>
<dbReference type="Gene3D" id="3.80.10.10">
    <property type="entry name" value="Ribonuclease Inhibitor"/>
    <property type="match status" value="1"/>
</dbReference>
<dbReference type="InterPro" id="IPR032675">
    <property type="entry name" value="LRR_dom_sf"/>
</dbReference>
<dbReference type="InterPro" id="IPR058922">
    <property type="entry name" value="WHD_DRP"/>
</dbReference>
<dbReference type="Pfam" id="PF00931">
    <property type="entry name" value="NB-ARC"/>
    <property type="match status" value="1"/>
</dbReference>
<evidence type="ECO:0000313" key="11">
    <source>
        <dbReference type="EMBL" id="CAD6334598.1"/>
    </source>
</evidence>
<evidence type="ECO:0000259" key="10">
    <source>
        <dbReference type="Pfam" id="PF23598"/>
    </source>
</evidence>
<proteinExistence type="inferred from homology"/>
<reference evidence="11" key="1">
    <citation type="submission" date="2020-10" db="EMBL/GenBank/DDBJ databases">
        <authorList>
            <person name="Han B."/>
            <person name="Lu T."/>
            <person name="Zhao Q."/>
            <person name="Huang X."/>
            <person name="Zhao Y."/>
        </authorList>
    </citation>
    <scope>NUCLEOTIDE SEQUENCE</scope>
</reference>
<dbReference type="Pfam" id="PF18052">
    <property type="entry name" value="Rx_N"/>
    <property type="match status" value="1"/>
</dbReference>
<keyword evidence="3" id="KW-0677">Repeat</keyword>
<dbReference type="SUPFAM" id="SSF52047">
    <property type="entry name" value="RNI-like"/>
    <property type="match status" value="1"/>
</dbReference>
<dbReference type="InterPro" id="IPR038005">
    <property type="entry name" value="RX-like_CC"/>
</dbReference>
<dbReference type="Pfam" id="PF23598">
    <property type="entry name" value="LRR_14"/>
    <property type="match status" value="1"/>
</dbReference>
<dbReference type="GO" id="GO:0002758">
    <property type="term" value="P:innate immune response-activating signaling pathway"/>
    <property type="evidence" value="ECO:0007669"/>
    <property type="project" value="UniProtKB-ARBA"/>
</dbReference>
<feature type="domain" description="Disease resistance protein winged helix" evidence="9">
    <location>
        <begin position="437"/>
        <end position="486"/>
    </location>
</feature>
<evidence type="ECO:0000259" key="7">
    <source>
        <dbReference type="Pfam" id="PF00931"/>
    </source>
</evidence>
<evidence type="ECO:0000259" key="9">
    <source>
        <dbReference type="Pfam" id="PF23559"/>
    </source>
</evidence>
<dbReference type="PANTHER" id="PTHR23155">
    <property type="entry name" value="DISEASE RESISTANCE PROTEIN RP"/>
    <property type="match status" value="1"/>
</dbReference>
<evidence type="ECO:0000313" key="12">
    <source>
        <dbReference type="Proteomes" id="UP000604825"/>
    </source>
</evidence>
<dbReference type="Gene3D" id="1.20.5.4130">
    <property type="match status" value="1"/>
</dbReference>
<dbReference type="InterPro" id="IPR044974">
    <property type="entry name" value="Disease_R_plants"/>
</dbReference>
<dbReference type="InterPro" id="IPR036388">
    <property type="entry name" value="WH-like_DNA-bd_sf"/>
</dbReference>
<comment type="caution">
    <text evidence="11">The sequence shown here is derived from an EMBL/GenBank/DDBJ whole genome shotgun (WGS) entry which is preliminary data.</text>
</comment>
<dbReference type="InterPro" id="IPR002182">
    <property type="entry name" value="NB-ARC"/>
</dbReference>
<dbReference type="InterPro" id="IPR042197">
    <property type="entry name" value="Apaf_helical"/>
</dbReference>
<dbReference type="InterPro" id="IPR041118">
    <property type="entry name" value="Rx_N"/>
</dbReference>
<dbReference type="Gene3D" id="1.10.8.430">
    <property type="entry name" value="Helical domain of apoptotic protease-activating factors"/>
    <property type="match status" value="1"/>
</dbReference>
<dbReference type="GO" id="GO:0043531">
    <property type="term" value="F:ADP binding"/>
    <property type="evidence" value="ECO:0007669"/>
    <property type="project" value="InterPro"/>
</dbReference>
<dbReference type="CDD" id="cd14798">
    <property type="entry name" value="RX-CC_like"/>
    <property type="match status" value="1"/>
</dbReference>
<keyword evidence="4" id="KW-0547">Nucleotide-binding</keyword>
<keyword evidence="6" id="KW-0175">Coiled coil</keyword>
<evidence type="ECO:0000256" key="5">
    <source>
        <dbReference type="ARBA" id="ARBA00022821"/>
    </source>
</evidence>
<evidence type="ECO:0000256" key="6">
    <source>
        <dbReference type="ARBA" id="ARBA00023054"/>
    </source>
</evidence>
<feature type="domain" description="Disease resistance R13L4/SHOC-2-like LRR" evidence="10">
    <location>
        <begin position="518"/>
        <end position="753"/>
    </location>
</feature>
<comment type="similarity">
    <text evidence="1">Belongs to the disease resistance NB-LRR family.</text>
</comment>
<dbReference type="InterPro" id="IPR027417">
    <property type="entry name" value="P-loop_NTPase"/>
</dbReference>
<dbReference type="GO" id="GO:0009626">
    <property type="term" value="P:plant-type hypersensitive response"/>
    <property type="evidence" value="ECO:0007669"/>
    <property type="project" value="UniProtKB-ARBA"/>
</dbReference>
<dbReference type="GO" id="GO:0042742">
    <property type="term" value="P:defense response to bacterium"/>
    <property type="evidence" value="ECO:0007669"/>
    <property type="project" value="UniProtKB-ARBA"/>
</dbReference>
<sequence>MEGFLVSAATGALKAITVKLATLLGDELKNMKDVHKEIKSLSDELNCMHAFLEKMSEEENPNNQDKIWMTDVREMSYDIEDSLDDFMICIDADKSAKKKSLMKKCTKLLDKMKAHKRISKAIQEFKTQIREVRDRNHRYRTGVTTTKDSHEMIDIRAQAIFKDASELVAIDEQKNELINLLIEDGSLSQHQVKVVAIVGLGVLGKTTLANQVYESLKDKFDCKAFVTVSRTPHMLEVLRTILLDISGQEYTGDMQHLIRKISDFLQDKRAPELLIFRLRSTSLLWMIYGIPNHGKPALIKNSCASRIITTTRKTEVAKSCCSSRRGHIYELRPLNPENSRKLFLKRIFGSEEGCPSDLSEVCDDILKKCDGLPLAIIAIAGLLAGKAPTVDEWNKVQCSFGHTLERHSDVNRMIQILSLSYFDLPPHLRSCLLYLSIFPEDYEIGKDRLILRWIAEGFVHEEHGFTQYEIGDRCFNELINRSLIQPVDSVVVFPGSLDSLPSLQKFKHLRVLDLEDYIRGTHIKELPSSVGRLSRLVTLLCDPNVQLPDGFGKNMQALQQLVGSISVCCQSPSFAQELRQLRNLRILEIWFDDEVSEDLVSSLCTLGTGCLNSLTINAWKVPMKLLMEPWSPTPLGLRILKIQWIFVPRVPRWIGSLDNLQDLRISVEQLGMADFGLLGSLNALSSLCLSVKIKVADRWSSSQGTQRIKISGTHGFPSLRRFLVGSKSCAFGLLFEGGAMPKLQELSLSFNSDITGSLTNGV</sequence>
<keyword evidence="12" id="KW-1185">Reference proteome</keyword>
<dbReference type="Gene3D" id="1.10.10.10">
    <property type="entry name" value="Winged helix-like DNA-binding domain superfamily/Winged helix DNA-binding domain"/>
    <property type="match status" value="1"/>
</dbReference>
<evidence type="ECO:0000256" key="1">
    <source>
        <dbReference type="ARBA" id="ARBA00008894"/>
    </source>
</evidence>
<dbReference type="PRINTS" id="PR00364">
    <property type="entry name" value="DISEASERSIST"/>
</dbReference>
<feature type="domain" description="Disease resistance N-terminal" evidence="8">
    <location>
        <begin position="13"/>
        <end position="100"/>
    </location>
</feature>
<accession>A0A811S0S0</accession>
<dbReference type="InterPro" id="IPR055414">
    <property type="entry name" value="LRR_R13L4/SHOC2-like"/>
</dbReference>
<evidence type="ECO:0000256" key="2">
    <source>
        <dbReference type="ARBA" id="ARBA00022614"/>
    </source>
</evidence>
<feature type="domain" description="NB-ARC" evidence="7">
    <location>
        <begin position="173"/>
        <end position="348"/>
    </location>
</feature>
<name>A0A811S0S0_9POAL</name>
<dbReference type="OrthoDB" id="1428533at2759"/>
<evidence type="ECO:0000256" key="3">
    <source>
        <dbReference type="ARBA" id="ARBA00022737"/>
    </source>
</evidence>
<dbReference type="SUPFAM" id="SSF52540">
    <property type="entry name" value="P-loop containing nucleoside triphosphate hydrolases"/>
    <property type="match status" value="1"/>
</dbReference>
<dbReference type="PANTHER" id="PTHR23155:SF1107">
    <property type="entry name" value="OS08G0373000 PROTEIN"/>
    <property type="match status" value="1"/>
</dbReference>
<dbReference type="FunFam" id="1.10.10.10:FF:000322">
    <property type="entry name" value="Probable disease resistance protein At1g63360"/>
    <property type="match status" value="1"/>
</dbReference>
<keyword evidence="2" id="KW-0433">Leucine-rich repeat</keyword>
<keyword evidence="5" id="KW-0611">Plant defense</keyword>
<gene>
    <name evidence="11" type="ORF">NCGR_LOCUS58696</name>
</gene>
<evidence type="ECO:0000259" key="8">
    <source>
        <dbReference type="Pfam" id="PF18052"/>
    </source>
</evidence>
<dbReference type="AlphaFoldDB" id="A0A811S0S0"/>
<protein>
    <submittedName>
        <fullName evidence="11">Uncharacterized protein</fullName>
    </submittedName>
</protein>
<organism evidence="11 12">
    <name type="scientific">Miscanthus lutarioriparius</name>
    <dbReference type="NCBI Taxonomy" id="422564"/>
    <lineage>
        <taxon>Eukaryota</taxon>
        <taxon>Viridiplantae</taxon>
        <taxon>Streptophyta</taxon>
        <taxon>Embryophyta</taxon>
        <taxon>Tracheophyta</taxon>
        <taxon>Spermatophyta</taxon>
        <taxon>Magnoliopsida</taxon>
        <taxon>Liliopsida</taxon>
        <taxon>Poales</taxon>
        <taxon>Poaceae</taxon>
        <taxon>PACMAD clade</taxon>
        <taxon>Panicoideae</taxon>
        <taxon>Andropogonodae</taxon>
        <taxon>Andropogoneae</taxon>
        <taxon>Saccharinae</taxon>
        <taxon>Miscanthus</taxon>
    </lineage>
</organism>
<dbReference type="Pfam" id="PF23559">
    <property type="entry name" value="WHD_DRP"/>
    <property type="match status" value="1"/>
</dbReference>
<evidence type="ECO:0000256" key="4">
    <source>
        <dbReference type="ARBA" id="ARBA00022741"/>
    </source>
</evidence>
<dbReference type="Proteomes" id="UP000604825">
    <property type="component" value="Unassembled WGS sequence"/>
</dbReference>
<dbReference type="EMBL" id="CAJGYO010000017">
    <property type="protein sequence ID" value="CAD6334598.1"/>
    <property type="molecule type" value="Genomic_DNA"/>
</dbReference>